<organism evidence="1">
    <name type="scientific">Medicago truncatula</name>
    <name type="common">Barrel medic</name>
    <name type="synonym">Medicago tribuloides</name>
    <dbReference type="NCBI Taxonomy" id="3880"/>
    <lineage>
        <taxon>Eukaryota</taxon>
        <taxon>Viridiplantae</taxon>
        <taxon>Streptophyta</taxon>
        <taxon>Embryophyta</taxon>
        <taxon>Tracheophyta</taxon>
        <taxon>Spermatophyta</taxon>
        <taxon>Magnoliopsida</taxon>
        <taxon>eudicotyledons</taxon>
        <taxon>Gunneridae</taxon>
        <taxon>Pentapetalae</taxon>
        <taxon>rosids</taxon>
        <taxon>fabids</taxon>
        <taxon>Fabales</taxon>
        <taxon>Fabaceae</taxon>
        <taxon>Papilionoideae</taxon>
        <taxon>50 kb inversion clade</taxon>
        <taxon>NPAAA clade</taxon>
        <taxon>Hologalegina</taxon>
        <taxon>IRL clade</taxon>
        <taxon>Trifolieae</taxon>
        <taxon>Medicago</taxon>
    </lineage>
</organism>
<dbReference type="EMBL" id="PSQE01000003">
    <property type="protein sequence ID" value="RHN70937.1"/>
    <property type="molecule type" value="Genomic_DNA"/>
</dbReference>
<proteinExistence type="predicted"/>
<reference evidence="1" key="1">
    <citation type="journal article" date="2018" name="Nat. Plants">
        <title>Whole-genome landscape of Medicago truncatula symbiotic genes.</title>
        <authorList>
            <person name="Pecrix Y."/>
            <person name="Gamas P."/>
            <person name="Carrere S."/>
        </authorList>
    </citation>
    <scope>NUCLEOTIDE SEQUENCE</scope>
    <source>
        <tissue evidence="1">Leaves</tissue>
    </source>
</reference>
<dbReference type="Proteomes" id="UP000265566">
    <property type="component" value="Chromosome 3"/>
</dbReference>
<comment type="caution">
    <text evidence="1">The sequence shown here is derived from an EMBL/GenBank/DDBJ whole genome shotgun (WGS) entry which is preliminary data.</text>
</comment>
<name>A0A396J6Q0_MEDTR</name>
<protein>
    <submittedName>
        <fullName evidence="1">Uncharacterized protein</fullName>
    </submittedName>
</protein>
<gene>
    <name evidence="1" type="ORF">MtrunA17_Chr3g0140881</name>
</gene>
<dbReference type="AlphaFoldDB" id="A0A396J6Q0"/>
<sequence length="76" mass="9122">MIFFFLIMSATKPLYLFWGRRNFIGDHRTGNYCNCVSDHRLIYAKTQQFMNPKAYNYSILPFFYSSHMAYCGQQQQ</sequence>
<evidence type="ECO:0000313" key="1">
    <source>
        <dbReference type="EMBL" id="RHN70937.1"/>
    </source>
</evidence>
<dbReference type="Gramene" id="rna19573">
    <property type="protein sequence ID" value="RHN70937.1"/>
    <property type="gene ID" value="gene19573"/>
</dbReference>
<accession>A0A396J6Q0</accession>